<evidence type="ECO:0000259" key="3">
    <source>
        <dbReference type="PROSITE" id="PS01124"/>
    </source>
</evidence>
<dbReference type="PROSITE" id="PS01124">
    <property type="entry name" value="HTH_ARAC_FAMILY_2"/>
    <property type="match status" value="1"/>
</dbReference>
<dbReference type="Pfam" id="PF12833">
    <property type="entry name" value="HTH_18"/>
    <property type="match status" value="1"/>
</dbReference>
<reference evidence="4 5" key="1">
    <citation type="submission" date="2018-04" db="EMBL/GenBank/DDBJ databases">
        <title>Denitrifier Microvirgula.</title>
        <authorList>
            <person name="Anderson E."/>
            <person name="Jang J."/>
            <person name="Ishii S."/>
        </authorList>
    </citation>
    <scope>NUCLEOTIDE SEQUENCE [LARGE SCALE GENOMIC DNA]</scope>
    <source>
        <strain evidence="4 5">BE2.4</strain>
    </source>
</reference>
<keyword evidence="1" id="KW-0805">Transcription regulation</keyword>
<organism evidence="4 5">
    <name type="scientific">Microvirgula aerodenitrificans</name>
    <dbReference type="NCBI Taxonomy" id="57480"/>
    <lineage>
        <taxon>Bacteria</taxon>
        <taxon>Pseudomonadati</taxon>
        <taxon>Pseudomonadota</taxon>
        <taxon>Betaproteobacteria</taxon>
        <taxon>Neisseriales</taxon>
        <taxon>Aquaspirillaceae</taxon>
        <taxon>Microvirgula</taxon>
    </lineage>
</organism>
<keyword evidence="5" id="KW-1185">Reference proteome</keyword>
<proteinExistence type="predicted"/>
<evidence type="ECO:0000313" key="5">
    <source>
        <dbReference type="Proteomes" id="UP000244173"/>
    </source>
</evidence>
<evidence type="ECO:0000256" key="1">
    <source>
        <dbReference type="ARBA" id="ARBA00023015"/>
    </source>
</evidence>
<accession>A0A2S0PBN8</accession>
<dbReference type="OrthoDB" id="34150at2"/>
<dbReference type="RefSeq" id="WP_107889592.1">
    <property type="nucleotide sequence ID" value="NZ_CP028519.1"/>
</dbReference>
<sequence>MSYRIMANEAHGSERQQQGWVRLRLPEELGECHTDCLGIAPDFSLLRTHYRPQRDLVEESRKQLERPVLAITLGLTGESQFRGHCGTELSFRSGHTTVSSFLSSHGERHYRHDHSVRQIRLLVGERMLRHYLPDDHGCRKLLDSRSGVRQLAYRPTSPACLAHANALLWQASEPTPDILQTHIHVLSLLAEQLRHLDLSQDRHTPRLRQRDADKLDEARRLLEMHNGHYMGISDLAAAVGLSESKLRSGFRHRFRQSPLRLQLELRMRKAWALLETGRQVAEVAYEVGYEHPSNFSAAFARFYGRAPKSVFGPKR</sequence>
<dbReference type="KEGG" id="maer:DAI18_12675"/>
<dbReference type="STRING" id="1122240.GCA_000620105_01771"/>
<feature type="domain" description="HTH araC/xylS-type" evidence="3">
    <location>
        <begin position="216"/>
        <end position="313"/>
    </location>
</feature>
<evidence type="ECO:0000256" key="2">
    <source>
        <dbReference type="ARBA" id="ARBA00023163"/>
    </source>
</evidence>
<dbReference type="GO" id="GO:0043565">
    <property type="term" value="F:sequence-specific DNA binding"/>
    <property type="evidence" value="ECO:0007669"/>
    <property type="project" value="InterPro"/>
</dbReference>
<gene>
    <name evidence="4" type="ORF">DAI18_12675</name>
</gene>
<dbReference type="Gene3D" id="1.10.10.60">
    <property type="entry name" value="Homeodomain-like"/>
    <property type="match status" value="1"/>
</dbReference>
<dbReference type="InterPro" id="IPR053142">
    <property type="entry name" value="PchR_regulatory_protein"/>
</dbReference>
<dbReference type="EMBL" id="CP028519">
    <property type="protein sequence ID" value="AVY94798.1"/>
    <property type="molecule type" value="Genomic_DNA"/>
</dbReference>
<dbReference type="Proteomes" id="UP000244173">
    <property type="component" value="Chromosome"/>
</dbReference>
<name>A0A2S0PBN8_9NEIS</name>
<keyword evidence="2" id="KW-0804">Transcription</keyword>
<dbReference type="InterPro" id="IPR009057">
    <property type="entry name" value="Homeodomain-like_sf"/>
</dbReference>
<protein>
    <submittedName>
        <fullName evidence="4">AraC family transcriptional regulator</fullName>
    </submittedName>
</protein>
<evidence type="ECO:0000313" key="4">
    <source>
        <dbReference type="EMBL" id="AVY94798.1"/>
    </source>
</evidence>
<dbReference type="PANTHER" id="PTHR47893:SF1">
    <property type="entry name" value="REGULATORY PROTEIN PCHR"/>
    <property type="match status" value="1"/>
</dbReference>
<dbReference type="SUPFAM" id="SSF46689">
    <property type="entry name" value="Homeodomain-like"/>
    <property type="match status" value="1"/>
</dbReference>
<dbReference type="PANTHER" id="PTHR47893">
    <property type="entry name" value="REGULATORY PROTEIN PCHR"/>
    <property type="match status" value="1"/>
</dbReference>
<dbReference type="SMART" id="SM00342">
    <property type="entry name" value="HTH_ARAC"/>
    <property type="match status" value="1"/>
</dbReference>
<dbReference type="AlphaFoldDB" id="A0A2S0PBN8"/>
<dbReference type="InterPro" id="IPR018060">
    <property type="entry name" value="HTH_AraC"/>
</dbReference>
<dbReference type="GO" id="GO:0003700">
    <property type="term" value="F:DNA-binding transcription factor activity"/>
    <property type="evidence" value="ECO:0007669"/>
    <property type="project" value="InterPro"/>
</dbReference>